<feature type="domain" description="Paraneoplastic antigen Ma-like C-terminal" evidence="2">
    <location>
        <begin position="93"/>
        <end position="259"/>
    </location>
</feature>
<reference evidence="4" key="1">
    <citation type="journal article" date="2005" name="Genome Res.">
        <title>Gene and alternative splicing annotation with AIR.</title>
        <authorList>
            <person name="Florea L."/>
            <person name="Di Francesco V."/>
            <person name="Miller J."/>
            <person name="Turner R."/>
            <person name="Yao A."/>
            <person name="Harris M."/>
            <person name="Walenz B."/>
            <person name="Mobarry C."/>
            <person name="Merkulov G.V."/>
            <person name="Charlab R."/>
            <person name="Dew I."/>
            <person name="Deng Z."/>
            <person name="Istrail S."/>
            <person name="Li P."/>
            <person name="Sutton G."/>
        </authorList>
    </citation>
    <scope>NUCLEOTIDE SEQUENCE</scope>
    <source>
        <strain evidence="4">BN</strain>
    </source>
</reference>
<feature type="region of interest" description="Disordered" evidence="1">
    <location>
        <begin position="355"/>
        <end position="411"/>
    </location>
</feature>
<proteinExistence type="predicted"/>
<organism evidence="4 5">
    <name type="scientific">Rattus norvegicus</name>
    <name type="common">Rat</name>
    <dbReference type="NCBI Taxonomy" id="10116"/>
    <lineage>
        <taxon>Eukaryota</taxon>
        <taxon>Metazoa</taxon>
        <taxon>Chordata</taxon>
        <taxon>Craniata</taxon>
        <taxon>Vertebrata</taxon>
        <taxon>Euteleostomi</taxon>
        <taxon>Mammalia</taxon>
        <taxon>Eutheria</taxon>
        <taxon>Euarchontoglires</taxon>
        <taxon>Glires</taxon>
        <taxon>Rodentia</taxon>
        <taxon>Myomorpha</taxon>
        <taxon>Muroidea</taxon>
        <taxon>Muridae</taxon>
        <taxon>Murinae</taxon>
        <taxon>Rattus</taxon>
    </lineage>
</organism>
<feature type="region of interest" description="Disordered" evidence="1">
    <location>
        <begin position="326"/>
        <end position="345"/>
    </location>
</feature>
<evidence type="ECO:0000313" key="3">
    <source>
        <dbReference type="EMBL" id="EDL87998.1"/>
    </source>
</evidence>
<dbReference type="PANTHER" id="PTHR23095:SF52">
    <property type="entry name" value="ZINC FINGER CCHC DOMAIN-CONTAINING PROTEIN 18"/>
    <property type="match status" value="1"/>
</dbReference>
<accession>A6KNV0</accession>
<gene>
    <name evidence="6" type="primary">Zcchc18</name>
    <name evidence="4" type="ORF">rCG_56860</name>
</gene>
<dbReference type="Proteomes" id="UP000234681">
    <property type="component" value="Chromosome X"/>
</dbReference>
<dbReference type="PANTHER" id="PTHR23095">
    <property type="entry name" value="PARANEOPLASTIC ANTIGEN"/>
    <property type="match status" value="1"/>
</dbReference>
<name>A6KNV0_RAT</name>
<dbReference type="RGD" id="1591868">
    <property type="gene designation" value="Zcchc18"/>
</dbReference>
<evidence type="ECO:0000256" key="1">
    <source>
        <dbReference type="SAM" id="MobiDB-lite"/>
    </source>
</evidence>
<protein>
    <submittedName>
        <fullName evidence="4">RCG56860, isoform CRA_a</fullName>
    </submittedName>
</protein>
<evidence type="ECO:0000313" key="4">
    <source>
        <dbReference type="EMBL" id="EDL87999.1"/>
    </source>
</evidence>
<dbReference type="EMBL" id="CH474076">
    <property type="protein sequence ID" value="EDL88000.1"/>
    <property type="molecule type" value="Genomic_DNA"/>
</dbReference>
<evidence type="ECO:0000259" key="2">
    <source>
        <dbReference type="Pfam" id="PF14893"/>
    </source>
</evidence>
<dbReference type="EMBL" id="CH474076">
    <property type="protein sequence ID" value="EDL87998.1"/>
    <property type="molecule type" value="Genomic_DNA"/>
</dbReference>
<evidence type="ECO:0000313" key="5">
    <source>
        <dbReference type="Proteomes" id="UP000234681"/>
    </source>
</evidence>
<feature type="compositionally biased region" description="Polar residues" evidence="1">
    <location>
        <begin position="335"/>
        <end position="345"/>
    </location>
</feature>
<dbReference type="InterPro" id="IPR026523">
    <property type="entry name" value="PNMA"/>
</dbReference>
<evidence type="ECO:0000313" key="6">
    <source>
        <dbReference type="RGD" id="1591868"/>
    </source>
</evidence>
<reference evidence="5" key="3">
    <citation type="submission" date="2005-09" db="EMBL/GenBank/DDBJ databases">
        <authorList>
            <person name="Mural R.J."/>
            <person name="Li P.W."/>
            <person name="Adams M.D."/>
            <person name="Amanatides P.G."/>
            <person name="Baden-Tillson H."/>
            <person name="Barnstead M."/>
            <person name="Chin S.H."/>
            <person name="Dew I."/>
            <person name="Evans C.A."/>
            <person name="Ferriera S."/>
            <person name="Flanigan M."/>
            <person name="Fosler C."/>
            <person name="Glodek A."/>
            <person name="Gu Z."/>
            <person name="Holt R.A."/>
            <person name="Jennings D."/>
            <person name="Kraft C.L."/>
            <person name="Lu F."/>
            <person name="Nguyen T."/>
            <person name="Nusskern D.R."/>
            <person name="Pfannkoch C.M."/>
            <person name="Sitter C."/>
            <person name="Sutton G.G."/>
            <person name="Venter J.C."/>
            <person name="Wang Z."/>
            <person name="Woodage T."/>
            <person name="Zheng X.H."/>
            <person name="Zhong F."/>
        </authorList>
    </citation>
    <scope>NUCLEOTIDE SEQUENCE [LARGE SCALE GENOMIC DNA]</scope>
    <source>
        <strain evidence="3">BN</strain>
        <strain evidence="5">BN, Sprague-Dawley</strain>
    </source>
</reference>
<feature type="compositionally biased region" description="Basic and acidic residues" evidence="1">
    <location>
        <begin position="395"/>
        <end position="406"/>
    </location>
</feature>
<dbReference type="AlphaFoldDB" id="A6KNV0"/>
<dbReference type="InterPro" id="IPR048270">
    <property type="entry name" value="PNMA_C"/>
</dbReference>
<dbReference type="Pfam" id="PF14893">
    <property type="entry name" value="PNMA"/>
    <property type="match status" value="1"/>
</dbReference>
<dbReference type="AGR" id="RGD:1591868"/>
<sequence length="438" mass="48995">MSSAPTQAQGRYCPGTFLWRFLQTRPFLLAESPSILYSDTQLLSGMASLLARMGNSRRQNAAFMPLAHSMLRALGRSLGPLIANIAERNIQSFSGRAELAPGEETFENWLSQVHEVLPDWPMSEEDKIKRLMRTLRGPAREAMRLFQADNPNLNVAEFLRAMKLLFGESESSITAHGKFLNTLQAQGEKPSLYVIRLEVQLQNAIQAGVLPQSEANRTRLHQLLVGAELSRELRIKLKGLLQMHAHNEQESLPDFLELIRMIREEEDWDETFLRNKRPRRSETVMERAASPVVFQGSLPIVIGSADCNVIEIDDSQDDSDEDVILVEPEDPPLSSPGTSSLRGTVSTQEEMLVIESPDESDEESPSTSSGSGQRNNGPGDVGRTRKRKYPIRCPHCGEEGHAKETCDNTSNKGQVFENLIVTLQELTHMERPKPPAPY</sequence>
<reference evidence="4" key="2">
    <citation type="submission" date="2005-07" db="EMBL/GenBank/DDBJ databases">
        <authorList>
            <person name="Mural R.J."/>
            <person name="Li P.W."/>
            <person name="Adams M.D."/>
            <person name="Amanatides P.G."/>
            <person name="Baden-Tillson H."/>
            <person name="Barnstead M."/>
            <person name="Chin S.H."/>
            <person name="Dew I."/>
            <person name="Evans C.A."/>
            <person name="Ferriera S."/>
            <person name="Flanigan M."/>
            <person name="Fosler C."/>
            <person name="Glodek A."/>
            <person name="Gu Z."/>
            <person name="Holt R.A."/>
            <person name="Jennings D."/>
            <person name="Kraft C.L."/>
            <person name="Lu F."/>
            <person name="Nguyen T."/>
            <person name="Nusskern D.R."/>
            <person name="Pfannkoch C.M."/>
            <person name="Sitter C."/>
            <person name="Sutton G.G."/>
            <person name="Venter J.C."/>
            <person name="Wang Z."/>
            <person name="Woodage T."/>
            <person name="Zheng X.H."/>
            <person name="Zhong F."/>
        </authorList>
    </citation>
    <scope>NUCLEOTIDE SEQUENCE</scope>
    <source>
        <strain evidence="4">BN</strain>
        <strain evidence="5">BN, Sprague-Dawley</strain>
    </source>
</reference>
<dbReference type="EMBL" id="CH474076">
    <property type="protein sequence ID" value="EDL87999.1"/>
    <property type="molecule type" value="Genomic_DNA"/>
</dbReference>